<keyword evidence="4" id="KW-0210">Decarboxylase</keyword>
<comment type="function">
    <text evidence="7">RNA-binding nucleolar protein required for pre-rRNA processing. Involved in production of 18S rRNA and assembly of small ribosomal subunit.</text>
</comment>
<evidence type="ECO:0000256" key="2">
    <source>
        <dbReference type="ARBA" id="ARBA00009533"/>
    </source>
</evidence>
<dbReference type="Proteomes" id="UP000774617">
    <property type="component" value="Unassembled WGS sequence"/>
</dbReference>
<proteinExistence type="inferred from homology"/>
<dbReference type="InterPro" id="IPR015421">
    <property type="entry name" value="PyrdxlP-dep_Trfase_major"/>
</dbReference>
<keyword evidence="3" id="KW-0677">Repeat</keyword>
<dbReference type="InterPro" id="IPR015424">
    <property type="entry name" value="PyrdxlP-dep_Trfase"/>
</dbReference>
<protein>
    <submittedName>
        <fullName evidence="9">Pyridoxal phosphate-dependent transferase</fullName>
    </submittedName>
</protein>
<dbReference type="SUPFAM" id="SSF53383">
    <property type="entry name" value="PLP-dependent transferases"/>
    <property type="match status" value="1"/>
</dbReference>
<dbReference type="InterPro" id="IPR011989">
    <property type="entry name" value="ARM-like"/>
</dbReference>
<keyword evidence="10" id="KW-1185">Reference proteome</keyword>
<dbReference type="InterPro" id="IPR001313">
    <property type="entry name" value="Pumilio_RNA-bd_rpt"/>
</dbReference>
<reference evidence="9 10" key="1">
    <citation type="journal article" date="2021" name="Nat. Commun.">
        <title>Genetic determinants of endophytism in the Arabidopsis root mycobiome.</title>
        <authorList>
            <person name="Mesny F."/>
            <person name="Miyauchi S."/>
            <person name="Thiergart T."/>
            <person name="Pickel B."/>
            <person name="Atanasova L."/>
            <person name="Karlsson M."/>
            <person name="Huettel B."/>
            <person name="Barry K.W."/>
            <person name="Haridas S."/>
            <person name="Chen C."/>
            <person name="Bauer D."/>
            <person name="Andreopoulos W."/>
            <person name="Pangilinan J."/>
            <person name="LaButti K."/>
            <person name="Riley R."/>
            <person name="Lipzen A."/>
            <person name="Clum A."/>
            <person name="Drula E."/>
            <person name="Henrissat B."/>
            <person name="Kohler A."/>
            <person name="Grigoriev I.V."/>
            <person name="Martin F.M."/>
            <person name="Hacquard S."/>
        </authorList>
    </citation>
    <scope>NUCLEOTIDE SEQUENCE [LARGE SCALE GENOMIC DNA]</scope>
    <source>
        <strain evidence="9 10">MPI-SDFR-AT-0080</strain>
    </source>
</reference>
<comment type="caution">
    <text evidence="9">The sequence shown here is derived from an EMBL/GenBank/DDBJ whole genome shotgun (WGS) entry which is preliminary data.</text>
</comment>
<dbReference type="InterPro" id="IPR021115">
    <property type="entry name" value="Pyridoxal-P_BS"/>
</dbReference>
<sequence>MPKENKKRGRREERKKRKLEHHQDDDENQNKRSRLEDQDNFVALGNGHTENLGGEQQDQAGLGGDMVFYGMLDEEEQEYFKRADELLELNQFEDLESRALFLANVYREADGKELKLANSQSCSRLMERLIQLSDVKQLKVLFQKFSGHFLNLIQHRFASHCCEALFIQSAPVVSEEMIHPPEDQYIDPQDVQVSMENLFLYAINELEGNLGFLMTDRFASHALRVLLVVLAGEPLERSAHRSLLHSKKKEKVTVAQAEKSGNILESRAVPDSFIQTLEKTIRNSVAGLDSTYLRALATHQTGNPVLQLLVRLELGQFGKQRAKDENSIIRTLLPDDPITEGTDSYKFINGLIYDPIGSRLVETIVEFAPGKTFKALHKELFKERIGSMARNEIAGYVVAKVLERLSKEDLEEAMRLILPQIPNMVERNRTVVIRTLIERCSARSIDTTPIAAKLETAFSGPNGFDIARLLRLGEAVTGDGGKATSNGQTASHQPSSDGLHGSLLAQAMLAVEGPLSALIFDSLARLGTPLALNMARSAAASRALQGALTSPIATIIFRRKVIQQFYGHIGEMALDPSASHVIDAIWQGTHGLAFIRERIAEELAENEAALRESFVGRKVWRNWKMDLYKRHRSEWVTQSRSTAGDGAFVPFPEDTADRKKGKGAKSGGIEAARARKVAAKLGKNRETDKKGKQRGSHRAGGRASAGRDRLLDAVQKLLIPFIRAADEDAATKPTGRGLTVDGSSESRTVLVESHPPKKLESLLDLKLPENGVGKEGLLEVVQRILQYSVNTWDQGFMDKLYASTNAVGVASELILAVLNTNVHVYQVSPALTLIEKHTTTQLAHLFGFTGPYAGGISQPGGSASNATSIVVARNTLFPETKTGGIHGSARRFVLFTSAHGHYSLEKAAQMFGFGSDAVRGVPVDGDGRMDAAALDTLVQRSKAAGETPFYVNATAGTTVLGSFDPIDAVADVCARHRLWLHVDGSWGGPVAFNAELRRERLRGVERADSIAVTPHKMLGVPLTCSFLLAKDLRQVRAAMTLPAGYLFHNDDVLEDTNELYDLADLTPQCGRKGEALKLFLAWLSNGTAGFSTRIATAFERAEALQEALGRSTDVALVSKSPLPCLQVCFYYAPGGEVSPDPAVNSKRTEEMARRLIRRGWMVDFAPGEKGKFFRVVVNGETRVGTIEGLVKAVEEVGAEVVGEVV</sequence>
<organism evidence="9 10">
    <name type="scientific">Macrophomina phaseolina</name>
    <dbReference type="NCBI Taxonomy" id="35725"/>
    <lineage>
        <taxon>Eukaryota</taxon>
        <taxon>Fungi</taxon>
        <taxon>Dikarya</taxon>
        <taxon>Ascomycota</taxon>
        <taxon>Pezizomycotina</taxon>
        <taxon>Dothideomycetes</taxon>
        <taxon>Dothideomycetes incertae sedis</taxon>
        <taxon>Botryosphaeriales</taxon>
        <taxon>Botryosphaeriaceae</taxon>
        <taxon>Macrophomina</taxon>
    </lineage>
</organism>
<feature type="compositionally biased region" description="Basic and acidic residues" evidence="8">
    <location>
        <begin position="21"/>
        <end position="36"/>
    </location>
</feature>
<gene>
    <name evidence="9" type="ORF">B0J12DRAFT_711026</name>
</gene>
<name>A0ABQ8GC26_9PEZI</name>
<dbReference type="Pfam" id="PF00282">
    <property type="entry name" value="Pyridoxal_deC"/>
    <property type="match status" value="1"/>
</dbReference>
<dbReference type="PANTHER" id="PTHR45677">
    <property type="entry name" value="GLUTAMATE DECARBOXYLASE-RELATED"/>
    <property type="match status" value="1"/>
</dbReference>
<dbReference type="GO" id="GO:0016740">
    <property type="term" value="F:transferase activity"/>
    <property type="evidence" value="ECO:0007669"/>
    <property type="project" value="UniProtKB-KW"/>
</dbReference>
<dbReference type="Gene3D" id="3.40.640.10">
    <property type="entry name" value="Type I PLP-dependent aspartate aminotransferase-like (Major domain)"/>
    <property type="match status" value="1"/>
</dbReference>
<feature type="compositionally biased region" description="Basic residues" evidence="8">
    <location>
        <begin position="1"/>
        <end position="20"/>
    </location>
</feature>
<dbReference type="PROSITE" id="PS00392">
    <property type="entry name" value="DDC_GAD_HDC_YDC"/>
    <property type="match status" value="1"/>
</dbReference>
<comment type="cofactor">
    <cofactor evidence="1">
        <name>pyridoxal 5'-phosphate</name>
        <dbReference type="ChEBI" id="CHEBI:597326"/>
    </cofactor>
</comment>
<dbReference type="InterPro" id="IPR016024">
    <property type="entry name" value="ARM-type_fold"/>
</dbReference>
<comment type="similarity">
    <text evidence="2">Belongs to the group II decarboxylase family.</text>
</comment>
<keyword evidence="9" id="KW-0808">Transferase</keyword>
<dbReference type="PANTHER" id="PTHR45677:SF8">
    <property type="entry name" value="CYSTEINE SULFINIC ACID DECARBOXYLASE"/>
    <property type="match status" value="1"/>
</dbReference>
<evidence type="ECO:0000256" key="4">
    <source>
        <dbReference type="ARBA" id="ARBA00022793"/>
    </source>
</evidence>
<feature type="compositionally biased region" description="Basic residues" evidence="8">
    <location>
        <begin position="691"/>
        <end position="700"/>
    </location>
</feature>
<evidence type="ECO:0000256" key="8">
    <source>
        <dbReference type="SAM" id="MobiDB-lite"/>
    </source>
</evidence>
<keyword evidence="6" id="KW-0456">Lyase</keyword>
<evidence type="ECO:0000256" key="3">
    <source>
        <dbReference type="ARBA" id="ARBA00022737"/>
    </source>
</evidence>
<dbReference type="Gene3D" id="3.90.1150.170">
    <property type="match status" value="1"/>
</dbReference>
<feature type="region of interest" description="Disordered" evidence="8">
    <location>
        <begin position="479"/>
        <end position="498"/>
    </location>
</feature>
<dbReference type="InterPro" id="IPR002129">
    <property type="entry name" value="PyrdxlP-dep_de-COase"/>
</dbReference>
<accession>A0ABQ8GC26</accession>
<dbReference type="SMART" id="SM00025">
    <property type="entry name" value="Pumilio"/>
    <property type="match status" value="7"/>
</dbReference>
<dbReference type="Gene3D" id="1.25.10.10">
    <property type="entry name" value="Leucine-rich Repeat Variant"/>
    <property type="match status" value="2"/>
</dbReference>
<evidence type="ECO:0000313" key="10">
    <source>
        <dbReference type="Proteomes" id="UP000774617"/>
    </source>
</evidence>
<keyword evidence="5" id="KW-0663">Pyridoxal phosphate</keyword>
<evidence type="ECO:0000256" key="5">
    <source>
        <dbReference type="ARBA" id="ARBA00022898"/>
    </source>
</evidence>
<feature type="region of interest" description="Disordered" evidence="8">
    <location>
        <begin position="1"/>
        <end position="36"/>
    </location>
</feature>
<evidence type="ECO:0000256" key="7">
    <source>
        <dbReference type="ARBA" id="ARBA00024893"/>
    </source>
</evidence>
<dbReference type="EMBL" id="JAGTJR010000014">
    <property type="protein sequence ID" value="KAH7049235.1"/>
    <property type="molecule type" value="Genomic_DNA"/>
</dbReference>
<feature type="compositionally biased region" description="Polar residues" evidence="8">
    <location>
        <begin position="483"/>
        <end position="496"/>
    </location>
</feature>
<dbReference type="SUPFAM" id="SSF48371">
    <property type="entry name" value="ARM repeat"/>
    <property type="match status" value="1"/>
</dbReference>
<evidence type="ECO:0000256" key="6">
    <source>
        <dbReference type="ARBA" id="ARBA00023239"/>
    </source>
</evidence>
<dbReference type="Pfam" id="PF22493">
    <property type="entry name" value="PUF_NOP9"/>
    <property type="match status" value="1"/>
</dbReference>
<evidence type="ECO:0000256" key="1">
    <source>
        <dbReference type="ARBA" id="ARBA00001933"/>
    </source>
</evidence>
<evidence type="ECO:0000313" key="9">
    <source>
        <dbReference type="EMBL" id="KAH7049235.1"/>
    </source>
</evidence>
<feature type="region of interest" description="Disordered" evidence="8">
    <location>
        <begin position="646"/>
        <end position="706"/>
    </location>
</feature>